<dbReference type="AlphaFoldDB" id="A0A0S4R9L1"/>
<dbReference type="Pfam" id="PF04377">
    <property type="entry name" value="ATE_C"/>
    <property type="match status" value="1"/>
</dbReference>
<dbReference type="PANTHER" id="PTHR21367">
    <property type="entry name" value="ARGININE-TRNA-PROTEIN TRANSFERASE 1"/>
    <property type="match status" value="1"/>
</dbReference>
<dbReference type="InterPro" id="IPR030700">
    <property type="entry name" value="N-end_Aminoacyl_Trfase"/>
</dbReference>
<comment type="function">
    <text evidence="4">Functions in the N-end rule pathway of protein degradation where it conjugates Leu from its aminoacyl-tRNA to the N-termini of proteins containing an N-terminal aspartate or glutamate.</text>
</comment>
<evidence type="ECO:0000313" key="8">
    <source>
        <dbReference type="Proteomes" id="UP000052237"/>
    </source>
</evidence>
<dbReference type="GO" id="GO:0005737">
    <property type="term" value="C:cytoplasm"/>
    <property type="evidence" value="ECO:0007669"/>
    <property type="project" value="UniProtKB-SubCell"/>
</dbReference>
<organism evidence="7 8">
    <name type="scientific">Campylobacter hyointestinalis subsp. hyointestinalis</name>
    <dbReference type="NCBI Taxonomy" id="91352"/>
    <lineage>
        <taxon>Bacteria</taxon>
        <taxon>Pseudomonadati</taxon>
        <taxon>Campylobacterota</taxon>
        <taxon>Epsilonproteobacteria</taxon>
        <taxon>Campylobacterales</taxon>
        <taxon>Campylobacteraceae</taxon>
        <taxon>Campylobacter</taxon>
    </lineage>
</organism>
<keyword evidence="2 4" id="KW-0808">Transferase</keyword>
<dbReference type="PANTHER" id="PTHR21367:SF1">
    <property type="entry name" value="ARGINYL-TRNA--PROTEIN TRANSFERASE 1"/>
    <property type="match status" value="1"/>
</dbReference>
<keyword evidence="3 4" id="KW-0012">Acyltransferase</keyword>
<comment type="caution">
    <text evidence="7">The sequence shown here is derived from an EMBL/GenBank/DDBJ whole genome shotgun (WGS) entry which is preliminary data.</text>
</comment>
<dbReference type="GO" id="GO:0008914">
    <property type="term" value="F:leucyl-tRNA--protein transferase activity"/>
    <property type="evidence" value="ECO:0007669"/>
    <property type="project" value="UniProtKB-UniRule"/>
</dbReference>
<evidence type="ECO:0000256" key="1">
    <source>
        <dbReference type="ARBA" id="ARBA00022490"/>
    </source>
</evidence>
<dbReference type="SUPFAM" id="SSF55729">
    <property type="entry name" value="Acyl-CoA N-acyltransferases (Nat)"/>
    <property type="match status" value="1"/>
</dbReference>
<evidence type="ECO:0000256" key="3">
    <source>
        <dbReference type="ARBA" id="ARBA00023315"/>
    </source>
</evidence>
<dbReference type="HAMAP" id="MF_00689">
    <property type="entry name" value="Bpt"/>
    <property type="match status" value="1"/>
</dbReference>
<comment type="catalytic activity">
    <reaction evidence="4">
        <text>N-terminal L-aspartyl-[protein] + L-leucyl-tRNA(Leu) = N-terminal L-leucyl-L-aspartyl-[protein] + tRNA(Leu) + H(+)</text>
        <dbReference type="Rhea" id="RHEA:50420"/>
        <dbReference type="Rhea" id="RHEA-COMP:9613"/>
        <dbReference type="Rhea" id="RHEA-COMP:9622"/>
        <dbReference type="Rhea" id="RHEA-COMP:12669"/>
        <dbReference type="Rhea" id="RHEA-COMP:12674"/>
        <dbReference type="ChEBI" id="CHEBI:15378"/>
        <dbReference type="ChEBI" id="CHEBI:64720"/>
        <dbReference type="ChEBI" id="CHEBI:78442"/>
        <dbReference type="ChEBI" id="CHEBI:78494"/>
        <dbReference type="ChEBI" id="CHEBI:133042"/>
        <dbReference type="EC" id="2.3.2.29"/>
    </reaction>
</comment>
<dbReference type="NCBIfam" id="NF002344">
    <property type="entry name" value="PRK01305.2-1"/>
    <property type="match status" value="1"/>
</dbReference>
<dbReference type="InterPro" id="IPR016181">
    <property type="entry name" value="Acyl_CoA_acyltransferase"/>
</dbReference>
<evidence type="ECO:0000259" key="5">
    <source>
        <dbReference type="Pfam" id="PF04376"/>
    </source>
</evidence>
<evidence type="ECO:0000256" key="4">
    <source>
        <dbReference type="HAMAP-Rule" id="MF_00689"/>
    </source>
</evidence>
<comment type="subcellular location">
    <subcellularLocation>
        <location evidence="4">Cytoplasm</location>
    </subcellularLocation>
</comment>
<keyword evidence="1 4" id="KW-0963">Cytoplasm</keyword>
<dbReference type="Proteomes" id="UP000052237">
    <property type="component" value="Unassembled WGS sequence"/>
</dbReference>
<feature type="domain" description="N-end rule aminoacyl transferase C-terminal" evidence="6">
    <location>
        <begin position="100"/>
        <end position="224"/>
    </location>
</feature>
<keyword evidence="8" id="KW-1185">Reference proteome</keyword>
<reference evidence="7 8" key="1">
    <citation type="submission" date="2015-11" db="EMBL/GenBank/DDBJ databases">
        <authorList>
            <consortium name="Pathogen Informatics"/>
        </authorList>
    </citation>
    <scope>NUCLEOTIDE SEQUENCE [LARGE SCALE GENOMIC DNA]</scope>
    <source>
        <strain evidence="7 8">006A-0059</strain>
    </source>
</reference>
<evidence type="ECO:0000256" key="2">
    <source>
        <dbReference type="ARBA" id="ARBA00022679"/>
    </source>
</evidence>
<dbReference type="EMBL" id="FAVB01000001">
    <property type="protein sequence ID" value="CUU70706.1"/>
    <property type="molecule type" value="Genomic_DNA"/>
</dbReference>
<evidence type="ECO:0000313" key="7">
    <source>
        <dbReference type="EMBL" id="CUU70706.1"/>
    </source>
</evidence>
<dbReference type="Pfam" id="PF04376">
    <property type="entry name" value="ATE_N"/>
    <property type="match status" value="1"/>
</dbReference>
<feature type="domain" description="N-end aminoacyl transferase N-terminal" evidence="5">
    <location>
        <begin position="12"/>
        <end position="80"/>
    </location>
</feature>
<dbReference type="GO" id="GO:0004057">
    <property type="term" value="F:arginyl-tRNA--protein transferase activity"/>
    <property type="evidence" value="ECO:0007669"/>
    <property type="project" value="InterPro"/>
</dbReference>
<name>A0A0S4R9L1_CAMHY</name>
<dbReference type="InterPro" id="IPR007471">
    <property type="entry name" value="N-end_Aminoacyl_Trfase_N"/>
</dbReference>
<dbReference type="EC" id="2.3.2.29" evidence="4"/>
<accession>A0A0S4R9L1</accession>
<sequence>MNEIDFCTLDVSCPYLSGKNSRTMYKYVDGCDFAYNSKLVKEGFRRFGNYFSTHICDGCNECKSLRIDALNFKFTKSLRRVIRKNSDTKIRISKPNLSNEHIKLYEKYHKFMHEKRGWEFHELNFNRYYHVYVEGAGSFGYEVDYFVEDKLVCVDLIDLVDDGISSIYCYYDTNFAHLSLGKFSLLTQIKLACEHNLRWIYLGFYVKGCPSLEYKDEYKPYQILNNTNGDLIWENLE</sequence>
<dbReference type="InterPro" id="IPR007472">
    <property type="entry name" value="N-end_Aminoacyl_Trfase_C"/>
</dbReference>
<dbReference type="PIRSF" id="PIRSF037208">
    <property type="entry name" value="ATE_pro_prd"/>
    <property type="match status" value="1"/>
</dbReference>
<evidence type="ECO:0000259" key="6">
    <source>
        <dbReference type="Pfam" id="PF04377"/>
    </source>
</evidence>
<proteinExistence type="inferred from homology"/>
<comment type="similarity">
    <text evidence="4">Belongs to the R-transferase family. Bpt subfamily.</text>
</comment>
<comment type="catalytic activity">
    <reaction evidence="4">
        <text>N-terminal L-glutamyl-[protein] + L-leucyl-tRNA(Leu) = N-terminal L-leucyl-L-glutamyl-[protein] + tRNA(Leu) + H(+)</text>
        <dbReference type="Rhea" id="RHEA:50412"/>
        <dbReference type="Rhea" id="RHEA-COMP:9613"/>
        <dbReference type="Rhea" id="RHEA-COMP:9622"/>
        <dbReference type="Rhea" id="RHEA-COMP:12664"/>
        <dbReference type="Rhea" id="RHEA-COMP:12668"/>
        <dbReference type="ChEBI" id="CHEBI:15378"/>
        <dbReference type="ChEBI" id="CHEBI:64721"/>
        <dbReference type="ChEBI" id="CHEBI:78442"/>
        <dbReference type="ChEBI" id="CHEBI:78494"/>
        <dbReference type="ChEBI" id="CHEBI:133041"/>
        <dbReference type="EC" id="2.3.2.29"/>
    </reaction>
</comment>
<dbReference type="GO" id="GO:0071596">
    <property type="term" value="P:ubiquitin-dependent protein catabolic process via the N-end rule pathway"/>
    <property type="evidence" value="ECO:0007669"/>
    <property type="project" value="InterPro"/>
</dbReference>
<dbReference type="RefSeq" id="WP_059434909.1">
    <property type="nucleotide sequence ID" value="NZ_FAVB01000001.1"/>
</dbReference>
<dbReference type="InterPro" id="IPR017138">
    <property type="entry name" value="Asp_Glu_LeuTrfase"/>
</dbReference>
<protein>
    <recommendedName>
        <fullName evidence="4">Aspartate/glutamate leucyltransferase</fullName>
        <ecNumber evidence="4">2.3.2.29</ecNumber>
    </recommendedName>
</protein>
<gene>
    <name evidence="4" type="primary">bpt</name>
    <name evidence="7" type="ORF">ERS686654_00270</name>
</gene>